<proteinExistence type="predicted"/>
<organism evidence="1 2">
    <name type="scientific">Limnohabitans planktonicus II-D5</name>
    <dbReference type="NCBI Taxonomy" id="1293045"/>
    <lineage>
        <taxon>Bacteria</taxon>
        <taxon>Pseudomonadati</taxon>
        <taxon>Pseudomonadota</taxon>
        <taxon>Betaproteobacteria</taxon>
        <taxon>Burkholderiales</taxon>
        <taxon>Comamonadaceae</taxon>
        <taxon>Limnohabitans</taxon>
    </lineage>
</organism>
<evidence type="ECO:0000313" key="1">
    <source>
        <dbReference type="EMBL" id="PVE44300.1"/>
    </source>
</evidence>
<dbReference type="RefSeq" id="WP_053176038.1">
    <property type="nucleotide sequence ID" value="NZ_LFYT02000002.1"/>
</dbReference>
<dbReference type="PROSITE" id="PS51257">
    <property type="entry name" value="PROKAR_LIPOPROTEIN"/>
    <property type="match status" value="1"/>
</dbReference>
<name>A0A2T7UHY5_9BURK</name>
<reference evidence="1" key="1">
    <citation type="submission" date="2017-04" db="EMBL/GenBank/DDBJ databases">
        <title>Unexpected and diverse lifestyles within the genus Limnohabitans.</title>
        <authorList>
            <person name="Kasalicky V."/>
            <person name="Mehrshad M."/>
            <person name="Andrei S.-A."/>
            <person name="Salcher M."/>
            <person name="Kratochvilova H."/>
            <person name="Simek K."/>
            <person name="Ghai R."/>
        </authorList>
    </citation>
    <scope>NUCLEOTIDE SEQUENCE [LARGE SCALE GENOMIC DNA]</scope>
    <source>
        <strain evidence="1">II-D5</strain>
    </source>
</reference>
<sequence length="116" mass="13086">MLQNIKHTALITAVTSACLLAACTQEQQNKISRDIQNWTGTNGVMEVYAGDKVVRRFLKVDKVSTALGTDDKQPRAYRFGYGVLDENLNMQVDPGEKKVYFEVSDYSNTVFFESPR</sequence>
<keyword evidence="2" id="KW-1185">Reference proteome</keyword>
<dbReference type="OrthoDB" id="14553at2"/>
<gene>
    <name evidence="1" type="ORF">H663_002295</name>
</gene>
<accession>A0A2T7UHY5</accession>
<dbReference type="AlphaFoldDB" id="A0A2T7UHY5"/>
<protein>
    <submittedName>
        <fullName evidence="1">Uncharacterized protein</fullName>
    </submittedName>
</protein>
<dbReference type="EMBL" id="LFYT02000002">
    <property type="protein sequence ID" value="PVE44300.1"/>
    <property type="molecule type" value="Genomic_DNA"/>
</dbReference>
<comment type="caution">
    <text evidence="1">The sequence shown here is derived from an EMBL/GenBank/DDBJ whole genome shotgun (WGS) entry which is preliminary data.</text>
</comment>
<evidence type="ECO:0000313" key="2">
    <source>
        <dbReference type="Proteomes" id="UP000037507"/>
    </source>
</evidence>
<dbReference type="Proteomes" id="UP000037507">
    <property type="component" value="Unassembled WGS sequence"/>
</dbReference>